<evidence type="ECO:0000256" key="2">
    <source>
        <dbReference type="SAM" id="Phobius"/>
    </source>
</evidence>
<keyword evidence="2" id="KW-0812">Transmembrane</keyword>
<protein>
    <submittedName>
        <fullName evidence="3">Uncharacterized protein</fullName>
    </submittedName>
</protein>
<keyword evidence="2" id="KW-0472">Membrane</keyword>
<accession>A0ABX7TJV9</accession>
<keyword evidence="2" id="KW-1133">Transmembrane helix</keyword>
<evidence type="ECO:0000313" key="3">
    <source>
        <dbReference type="EMBL" id="QTD96955.1"/>
    </source>
</evidence>
<dbReference type="RefSeq" id="WP_208030847.1">
    <property type="nucleotide sequence ID" value="NZ_CP071839.1"/>
</dbReference>
<evidence type="ECO:0000313" key="4">
    <source>
        <dbReference type="Proteomes" id="UP000663908"/>
    </source>
</evidence>
<feature type="compositionally biased region" description="Basic and acidic residues" evidence="1">
    <location>
        <begin position="85"/>
        <end position="94"/>
    </location>
</feature>
<sequence>MSTVFGINPGGVGLGALLTLVILFILTGRLVPRKTHEDALADRDRWREAFLQSEAARQLEHEQTGELLEMARLGGRILTALPHPGRADKEEVRSGGDASLDPTPHTQL</sequence>
<proteinExistence type="predicted"/>
<name>A0ABX7TJV9_STRCY</name>
<organism evidence="3 4">
    <name type="scientific">Streptomyces cyanogenus</name>
    <dbReference type="NCBI Taxonomy" id="80860"/>
    <lineage>
        <taxon>Bacteria</taxon>
        <taxon>Bacillati</taxon>
        <taxon>Actinomycetota</taxon>
        <taxon>Actinomycetes</taxon>
        <taxon>Kitasatosporales</taxon>
        <taxon>Streptomycetaceae</taxon>
        <taxon>Streptomyces</taxon>
    </lineage>
</organism>
<gene>
    <name evidence="3" type="ORF">S1361_06300</name>
</gene>
<reference evidence="3 4" key="1">
    <citation type="submission" date="2021-03" db="EMBL/GenBank/DDBJ databases">
        <title>Complete genome sequence of Streptomyces cyanogenus S136, producer of anticancer angucycline landomycin A.</title>
        <authorList>
            <person name="Hrab P."/>
            <person name="Ruckert C."/>
            <person name="Busche T."/>
            <person name="Ostash I."/>
            <person name="Kalinowski J."/>
            <person name="Fedorenko V."/>
            <person name="Yushchuk O."/>
            <person name="Ostash B."/>
        </authorList>
    </citation>
    <scope>NUCLEOTIDE SEQUENCE [LARGE SCALE GENOMIC DNA]</scope>
    <source>
        <strain evidence="3 4">S136</strain>
    </source>
</reference>
<dbReference type="Proteomes" id="UP000663908">
    <property type="component" value="Chromosome"/>
</dbReference>
<dbReference type="EMBL" id="CP071839">
    <property type="protein sequence ID" value="QTD96955.1"/>
    <property type="molecule type" value="Genomic_DNA"/>
</dbReference>
<feature type="region of interest" description="Disordered" evidence="1">
    <location>
        <begin position="80"/>
        <end position="108"/>
    </location>
</feature>
<feature type="transmembrane region" description="Helical" evidence="2">
    <location>
        <begin position="6"/>
        <end position="26"/>
    </location>
</feature>
<evidence type="ECO:0000256" key="1">
    <source>
        <dbReference type="SAM" id="MobiDB-lite"/>
    </source>
</evidence>
<keyword evidence="4" id="KW-1185">Reference proteome</keyword>